<evidence type="ECO:0000313" key="13">
    <source>
        <dbReference type="Proteomes" id="UP000195871"/>
    </source>
</evidence>
<evidence type="ECO:0000313" key="11">
    <source>
        <dbReference type="EMBL" id="OUT23916.1"/>
    </source>
</evidence>
<dbReference type="InterPro" id="IPR036249">
    <property type="entry name" value="Thioredoxin-like_sf"/>
</dbReference>
<dbReference type="GO" id="GO:0009263">
    <property type="term" value="P:deoxyribonucleotide biosynthetic process"/>
    <property type="evidence" value="ECO:0007669"/>
    <property type="project" value="UniProtKB-KW"/>
</dbReference>
<dbReference type="Gene3D" id="3.40.30.10">
    <property type="entry name" value="Glutaredoxin"/>
    <property type="match status" value="1"/>
</dbReference>
<reference evidence="12" key="1">
    <citation type="journal article" date="2014" name="Microb. Cell Fact.">
        <title>Exploiting Issatchenkia orientalis SD108 for succinic acid production.</title>
        <authorList>
            <person name="Xiao H."/>
            <person name="Shao Z."/>
            <person name="Jiang Y."/>
            <person name="Dole S."/>
            <person name="Zhao H."/>
        </authorList>
    </citation>
    <scope>NUCLEOTIDE SEQUENCE [LARGE SCALE GENOMIC DNA]</scope>
    <source>
        <strain evidence="12">SD108</strain>
    </source>
</reference>
<feature type="chain" id="PRO_5001959679" evidence="7">
    <location>
        <begin position="17"/>
        <end position="144"/>
    </location>
</feature>
<dbReference type="OrthoDB" id="10263751at2759"/>
<gene>
    <name evidence="9" type="ORF">C5L36_0C02810</name>
    <name evidence="11" type="ORF">CAS74_000290</name>
    <name evidence="10" type="ORF">JL09_g426</name>
</gene>
<dbReference type="EMBL" id="JQFK01000002">
    <property type="protein sequence ID" value="KGK40534.1"/>
    <property type="molecule type" value="Genomic_DNA"/>
</dbReference>
<dbReference type="EMBL" id="CP028775">
    <property type="protein sequence ID" value="AWU76340.1"/>
    <property type="molecule type" value="Genomic_DNA"/>
</dbReference>
<dbReference type="RefSeq" id="XP_029321817.1">
    <property type="nucleotide sequence ID" value="XM_029465957.1"/>
</dbReference>
<dbReference type="InterPro" id="IPR005746">
    <property type="entry name" value="Thioredoxin"/>
</dbReference>
<evidence type="ECO:0000256" key="7">
    <source>
        <dbReference type="SAM" id="SignalP"/>
    </source>
</evidence>
<proteinExistence type="inferred from homology"/>
<reference evidence="10" key="2">
    <citation type="submission" date="2014-08" db="EMBL/GenBank/DDBJ databases">
        <title>Exploiting Issatchenkia orientalis SD108 for Succinic Acid Production.</title>
        <authorList>
            <person name="Xiao H."/>
            <person name="Shao Z."/>
            <person name="Jiang Y."/>
            <person name="Dole S."/>
            <person name="Zhao H."/>
        </authorList>
    </citation>
    <scope>NUCLEOTIDE SEQUENCE [LARGE SCALE GENOMIC DNA]</scope>
    <source>
        <strain evidence="10">SD108</strain>
    </source>
</reference>
<reference evidence="11 13" key="3">
    <citation type="submission" date="2017-05" db="EMBL/GenBank/DDBJ databases">
        <title>The Genome Sequence of Candida krusei Ckrusei653.</title>
        <authorList>
            <person name="Cuomo C."/>
            <person name="Forche A."/>
            <person name="Young S."/>
            <person name="Abouelleil A."/>
            <person name="Cao P."/>
            <person name="Chapman S."/>
            <person name="Cusick C."/>
            <person name="Shea T."/>
            <person name="Nusbaum C."/>
            <person name="Birren B."/>
        </authorList>
    </citation>
    <scope>NUCLEOTIDE SEQUENCE [LARGE SCALE GENOMIC DNA]</scope>
    <source>
        <strain evidence="11 13">Ckrusei653</strain>
    </source>
</reference>
<dbReference type="GO" id="GO:0045454">
    <property type="term" value="P:cell redox homeostasis"/>
    <property type="evidence" value="ECO:0007669"/>
    <property type="project" value="UniProtKB-ARBA"/>
</dbReference>
<dbReference type="CDD" id="cd02947">
    <property type="entry name" value="TRX_family"/>
    <property type="match status" value="1"/>
</dbReference>
<dbReference type="Proteomes" id="UP000195871">
    <property type="component" value="Unassembled WGS sequence"/>
</dbReference>
<dbReference type="InterPro" id="IPR013766">
    <property type="entry name" value="Thioredoxin_domain"/>
</dbReference>
<evidence type="ECO:0000313" key="14">
    <source>
        <dbReference type="Proteomes" id="UP000249293"/>
    </source>
</evidence>
<comment type="similarity">
    <text evidence="1">Belongs to the thioredoxin family.</text>
</comment>
<evidence type="ECO:0000256" key="2">
    <source>
        <dbReference type="ARBA" id="ARBA00022448"/>
    </source>
</evidence>
<keyword evidence="6" id="KW-0676">Redox-active center</keyword>
<dbReference type="KEGG" id="pkz:C5L36_0C02810"/>
<protein>
    <submittedName>
        <fullName evidence="11">Thioredoxin</fullName>
    </submittedName>
</protein>
<dbReference type="InterPro" id="IPR017937">
    <property type="entry name" value="Thioredoxin_CS"/>
</dbReference>
<dbReference type="AlphaFoldDB" id="A0A099P8I3"/>
<dbReference type="NCBIfam" id="TIGR01068">
    <property type="entry name" value="thioredoxin"/>
    <property type="match status" value="1"/>
</dbReference>
<dbReference type="VEuPathDB" id="FungiDB:C5L36_0C02810"/>
<evidence type="ECO:0000259" key="8">
    <source>
        <dbReference type="PROSITE" id="PS51352"/>
    </source>
</evidence>
<evidence type="ECO:0000313" key="12">
    <source>
        <dbReference type="Proteomes" id="UP000029867"/>
    </source>
</evidence>
<dbReference type="PRINTS" id="PR00421">
    <property type="entry name" value="THIOREDOXIN"/>
</dbReference>
<dbReference type="GeneID" id="40384135"/>
<evidence type="ECO:0000256" key="4">
    <source>
        <dbReference type="ARBA" id="ARBA00023116"/>
    </source>
</evidence>
<dbReference type="STRING" id="4909.A0A099P8I3"/>
<dbReference type="GO" id="GO:0000011">
    <property type="term" value="P:vacuole inheritance"/>
    <property type="evidence" value="ECO:0007669"/>
    <property type="project" value="UniProtKB-ARBA"/>
</dbReference>
<evidence type="ECO:0000313" key="9">
    <source>
        <dbReference type="EMBL" id="AWU76340.1"/>
    </source>
</evidence>
<organism evidence="10 12">
    <name type="scientific">Pichia kudriavzevii</name>
    <name type="common">Yeast</name>
    <name type="synonym">Issatchenkia orientalis</name>
    <dbReference type="NCBI Taxonomy" id="4909"/>
    <lineage>
        <taxon>Eukaryota</taxon>
        <taxon>Fungi</taxon>
        <taxon>Dikarya</taxon>
        <taxon>Ascomycota</taxon>
        <taxon>Saccharomycotina</taxon>
        <taxon>Pichiomycetes</taxon>
        <taxon>Pichiales</taxon>
        <taxon>Pichiaceae</taxon>
        <taxon>Pichia</taxon>
    </lineage>
</organism>
<dbReference type="HOGENOM" id="CLU_090389_14_5_1"/>
<dbReference type="Pfam" id="PF00085">
    <property type="entry name" value="Thioredoxin"/>
    <property type="match status" value="1"/>
</dbReference>
<feature type="domain" description="Thioredoxin" evidence="8">
    <location>
        <begin position="31"/>
        <end position="144"/>
    </location>
</feature>
<dbReference type="PANTHER" id="PTHR46115">
    <property type="entry name" value="THIOREDOXIN-LIKE PROTEIN 1"/>
    <property type="match status" value="1"/>
</dbReference>
<dbReference type="GO" id="GO:0006888">
    <property type="term" value="P:endoplasmic reticulum to Golgi vesicle-mediated transport"/>
    <property type="evidence" value="ECO:0007669"/>
    <property type="project" value="UniProtKB-ARBA"/>
</dbReference>
<feature type="signal peptide" evidence="7">
    <location>
        <begin position="1"/>
        <end position="16"/>
    </location>
</feature>
<dbReference type="GO" id="GO:0015035">
    <property type="term" value="F:protein-disulfide reductase activity"/>
    <property type="evidence" value="ECO:0007669"/>
    <property type="project" value="InterPro"/>
</dbReference>
<dbReference type="GO" id="GO:0006890">
    <property type="term" value="P:retrograde vesicle-mediated transport, Golgi to endoplasmic reticulum"/>
    <property type="evidence" value="ECO:0007669"/>
    <property type="project" value="UniProtKB-ARBA"/>
</dbReference>
<evidence type="ECO:0000256" key="5">
    <source>
        <dbReference type="ARBA" id="ARBA00023157"/>
    </source>
</evidence>
<evidence type="ECO:0000313" key="10">
    <source>
        <dbReference type="EMBL" id="KGK40534.1"/>
    </source>
</evidence>
<evidence type="ECO:0000256" key="3">
    <source>
        <dbReference type="ARBA" id="ARBA00022982"/>
    </source>
</evidence>
<dbReference type="Proteomes" id="UP000249293">
    <property type="component" value="Chromosome 3"/>
</dbReference>
<dbReference type="Proteomes" id="UP000029867">
    <property type="component" value="Unassembled WGS sequence"/>
</dbReference>
<keyword evidence="7" id="KW-0732">Signal</keyword>
<keyword evidence="5" id="KW-1015">Disulfide bond</keyword>
<name>A0A099P8I3_PICKU</name>
<keyword evidence="14" id="KW-1185">Reference proteome</keyword>
<dbReference type="eggNOG" id="KOG0907">
    <property type="taxonomic scope" value="Eukaryota"/>
</dbReference>
<accession>A0A099P8I3</accession>
<evidence type="ECO:0000256" key="1">
    <source>
        <dbReference type="ARBA" id="ARBA00008987"/>
    </source>
</evidence>
<dbReference type="FunFam" id="3.40.30.10:FF:000104">
    <property type="entry name" value="Thioredoxin"/>
    <property type="match status" value="1"/>
</dbReference>
<dbReference type="PROSITE" id="PS51352">
    <property type="entry name" value="THIOREDOXIN_2"/>
    <property type="match status" value="1"/>
</dbReference>
<dbReference type="PROSITE" id="PS00194">
    <property type="entry name" value="THIOREDOXIN_1"/>
    <property type="match status" value="1"/>
</dbReference>
<reference evidence="9 14" key="4">
    <citation type="submission" date="2018-06" db="EMBL/GenBank/DDBJ databases">
        <title>Population genomics shows no distinction between pathogenic Candida krusei and environmental Pichia kudriavzevii: One species, four names.</title>
        <authorList>
            <person name="Douglass A.P."/>
            <person name="Offei B."/>
            <person name="Braun-Galleani S."/>
            <person name="Coughlan A.Y."/>
            <person name="Martos A."/>
            <person name="Ortiz-Merino R.A."/>
            <person name="Byrne K.P."/>
            <person name="Wolfe K.H."/>
        </authorList>
    </citation>
    <scope>NUCLEOTIDE SEQUENCE [LARGE SCALE GENOMIC DNA]</scope>
    <source>
        <strain evidence="9 14">CBS573</strain>
    </source>
</reference>
<dbReference type="SUPFAM" id="SSF52833">
    <property type="entry name" value="Thioredoxin-like"/>
    <property type="match status" value="1"/>
</dbReference>
<keyword evidence="3" id="KW-0249">Electron transport</keyword>
<evidence type="ECO:0000256" key="6">
    <source>
        <dbReference type="ARBA" id="ARBA00023284"/>
    </source>
</evidence>
<keyword evidence="4" id="KW-0215">Deoxyribonucleotide synthesis</keyword>
<sequence length="144" mass="15860">MLGFLLLVFAVVVVNKYFSYQNTQLNSQGSKTYSNLSPSPKMVQVIKSESEFSTAIKADKLVVVDFFAVWCGPCKMIAPMLEKFSQQYSNVAFYKVDVDELPSVAQSQEVTSMPTLLFFKSGELVGKVIGANPAAIKQTIDKLA</sequence>
<dbReference type="EMBL" id="NHMM01000001">
    <property type="protein sequence ID" value="OUT23916.1"/>
    <property type="molecule type" value="Genomic_DNA"/>
</dbReference>
<keyword evidence="2" id="KW-0813">Transport</keyword>
<dbReference type="GO" id="GO:0005737">
    <property type="term" value="C:cytoplasm"/>
    <property type="evidence" value="ECO:0007669"/>
    <property type="project" value="GOC"/>
</dbReference>